<keyword evidence="2" id="KW-1185">Reference proteome</keyword>
<evidence type="ECO:0000313" key="1">
    <source>
        <dbReference type="EMBL" id="KAG2424986.1"/>
    </source>
</evidence>
<evidence type="ECO:0000313" key="2">
    <source>
        <dbReference type="Proteomes" id="UP000650467"/>
    </source>
</evidence>
<protein>
    <submittedName>
        <fullName evidence="1">Uncharacterized protein</fullName>
    </submittedName>
</protein>
<sequence>MLMQGHSDFLALSRGGEVSQWSISADEVADAQGALGALVEVGAFADAQLDPGTQRCTVCFDSPTRVLDTPLARLLGLAGQDSVPLSAMGNQGKTEHIVVGRHPSRRPLEDMFSLLLATPQGLPICGAYVRRSLDDRDEPVTQCVSSCVNRFVSPLLRVADLVTQPRCVSSGRPLPFTSAVVVLVFHCITSRPPRLAHSELNPSHGDLLAYTVNQLRCTTGDAATDGDAVAPEEVDDLATYLTRFALGNQSHQ</sequence>
<organism evidence="1 2">
    <name type="scientific">Chlamydomonas incerta</name>
    <dbReference type="NCBI Taxonomy" id="51695"/>
    <lineage>
        <taxon>Eukaryota</taxon>
        <taxon>Viridiplantae</taxon>
        <taxon>Chlorophyta</taxon>
        <taxon>core chlorophytes</taxon>
        <taxon>Chlorophyceae</taxon>
        <taxon>CS clade</taxon>
        <taxon>Chlamydomonadales</taxon>
        <taxon>Chlamydomonadaceae</taxon>
        <taxon>Chlamydomonas</taxon>
    </lineage>
</organism>
<accession>A0A835SSA3</accession>
<name>A0A835SSA3_CHLIN</name>
<comment type="caution">
    <text evidence="1">The sequence shown here is derived from an EMBL/GenBank/DDBJ whole genome shotgun (WGS) entry which is preliminary data.</text>
</comment>
<proteinExistence type="predicted"/>
<dbReference type="EMBL" id="JAEHOC010000060">
    <property type="protein sequence ID" value="KAG2424986.1"/>
    <property type="molecule type" value="Genomic_DNA"/>
</dbReference>
<reference evidence="1" key="1">
    <citation type="journal article" date="2020" name="bioRxiv">
        <title>Comparative genomics of Chlamydomonas.</title>
        <authorList>
            <person name="Craig R.J."/>
            <person name="Hasan A.R."/>
            <person name="Ness R.W."/>
            <person name="Keightley P.D."/>
        </authorList>
    </citation>
    <scope>NUCLEOTIDE SEQUENCE</scope>
    <source>
        <strain evidence="1">SAG 7.73</strain>
    </source>
</reference>
<dbReference type="AlphaFoldDB" id="A0A835SSA3"/>
<dbReference type="Proteomes" id="UP000650467">
    <property type="component" value="Unassembled WGS sequence"/>
</dbReference>
<gene>
    <name evidence="1" type="ORF">HXX76_014144</name>
</gene>